<evidence type="ECO:0000256" key="2">
    <source>
        <dbReference type="ARBA" id="ARBA00022741"/>
    </source>
</evidence>
<dbReference type="PROSITE" id="PS51192">
    <property type="entry name" value="HELICASE_ATP_BIND_1"/>
    <property type="match status" value="1"/>
</dbReference>
<dbReference type="STRING" id="7739.C3YZM5"/>
<dbReference type="FunFam" id="3.40.50.300:FF:004474">
    <property type="entry name" value="Uncharacterized protein"/>
    <property type="match status" value="1"/>
</dbReference>
<reference evidence="11" key="1">
    <citation type="journal article" date="2008" name="Nature">
        <title>The amphioxus genome and the evolution of the chordate karyotype.</title>
        <authorList>
            <consortium name="US DOE Joint Genome Institute (JGI-PGF)"/>
            <person name="Putnam N.H."/>
            <person name="Butts T."/>
            <person name="Ferrier D.E.K."/>
            <person name="Furlong R.F."/>
            <person name="Hellsten U."/>
            <person name="Kawashima T."/>
            <person name="Robinson-Rechavi M."/>
            <person name="Shoguchi E."/>
            <person name="Terry A."/>
            <person name="Yu J.-K."/>
            <person name="Benito-Gutierrez E.L."/>
            <person name="Dubchak I."/>
            <person name="Garcia-Fernandez J."/>
            <person name="Gibson-Brown J.J."/>
            <person name="Grigoriev I.V."/>
            <person name="Horton A.C."/>
            <person name="de Jong P.J."/>
            <person name="Jurka J."/>
            <person name="Kapitonov V.V."/>
            <person name="Kohara Y."/>
            <person name="Kuroki Y."/>
            <person name="Lindquist E."/>
            <person name="Lucas S."/>
            <person name="Osoegawa K."/>
            <person name="Pennacchio L.A."/>
            <person name="Salamov A.A."/>
            <person name="Satou Y."/>
            <person name="Sauka-Spengler T."/>
            <person name="Schmutz J."/>
            <person name="Shin-I T."/>
            <person name="Toyoda A."/>
            <person name="Bronner-Fraser M."/>
            <person name="Fujiyama A."/>
            <person name="Holland L.Z."/>
            <person name="Holland P.W.H."/>
            <person name="Satoh N."/>
            <person name="Rokhsar D.S."/>
        </authorList>
    </citation>
    <scope>NUCLEOTIDE SEQUENCE [LARGE SCALE GENOMIC DNA]</scope>
    <source>
        <strain evidence="11">S238N-H82</strain>
        <tissue evidence="11">Testes</tissue>
    </source>
</reference>
<evidence type="ECO:0000256" key="4">
    <source>
        <dbReference type="ARBA" id="ARBA00023125"/>
    </source>
</evidence>
<evidence type="ECO:0000256" key="5">
    <source>
        <dbReference type="ARBA" id="ARBA00023235"/>
    </source>
</evidence>
<evidence type="ECO:0000256" key="1">
    <source>
        <dbReference type="ARBA" id="ARBA00005446"/>
    </source>
</evidence>
<dbReference type="EC" id="5.6.2.4" evidence="7"/>
<evidence type="ECO:0000259" key="10">
    <source>
        <dbReference type="PROSITE" id="PS51194"/>
    </source>
</evidence>
<dbReference type="AlphaFoldDB" id="C3YZM5"/>
<dbReference type="GO" id="GO:0043138">
    <property type="term" value="F:3'-5' DNA helicase activity"/>
    <property type="evidence" value="ECO:0007669"/>
    <property type="project" value="UniProtKB-EC"/>
</dbReference>
<evidence type="ECO:0000256" key="6">
    <source>
        <dbReference type="ARBA" id="ARBA00034617"/>
    </source>
</evidence>
<dbReference type="SMART" id="SM00487">
    <property type="entry name" value="DEXDc"/>
    <property type="match status" value="1"/>
</dbReference>
<dbReference type="InParanoid" id="C3YZM5"/>
<dbReference type="GO" id="GO:0005524">
    <property type="term" value="F:ATP binding"/>
    <property type="evidence" value="ECO:0007669"/>
    <property type="project" value="UniProtKB-KW"/>
</dbReference>
<accession>C3YZM5</accession>
<dbReference type="GO" id="GO:0003677">
    <property type="term" value="F:DNA binding"/>
    <property type="evidence" value="ECO:0007669"/>
    <property type="project" value="UniProtKB-KW"/>
</dbReference>
<feature type="domain" description="Helicase ATP-binding" evidence="9">
    <location>
        <begin position="63"/>
        <end position="256"/>
    </location>
</feature>
<sequence>MATHCILTAPPPLYVPRGITVRSLISFNMAATRSESEVDSAIASVLAELDGIPSLKPEQIEALKAFAGGKDVLAFLPPGFGKDLVYQIAPMVFEKLGRVNPIVIVLTPRVALIKEFQNTEHLQPVDLMEDKIRAATKVGVKVAQLGGDDAEGIAKGEFPLVLGGPERWMLEDEWREMLSSAVYRENLAGVVVDDAHLAYKWGQQSKYQSELRQAFYELLELRSLVKEGTPIMVLTASADLQAVGRVRSILQLEEAHVVRASPNKRSVRLALVPFPDDMCKMESLDWIVDEVRGKGLDMECIIIYCRHLNAVGKVFSYLKHELGDDAWIREEKVSANMLIGIYHSATLDKYKDRVRRSLVGEGSCRVVVATAALGQGVDVKNVGKVVMYGPPEDMENILLMMSRAGCEGKEGHAVLYYKDEQLMKVDKAVKEFVEGNSGETCIRKRLLGHFVSV</sequence>
<dbReference type="InterPro" id="IPR001650">
    <property type="entry name" value="Helicase_C-like"/>
</dbReference>
<evidence type="ECO:0000256" key="8">
    <source>
        <dbReference type="ARBA" id="ARBA00044566"/>
    </source>
</evidence>
<dbReference type="InterPro" id="IPR027417">
    <property type="entry name" value="P-loop_NTPase"/>
</dbReference>
<comment type="catalytic activity">
    <reaction evidence="6">
        <text>Couples ATP hydrolysis with the unwinding of duplex DNA by translocating in the 3'-5' direction.</text>
        <dbReference type="EC" id="5.6.2.4"/>
    </reaction>
</comment>
<name>C3YZM5_BRAFL</name>
<evidence type="ECO:0000256" key="3">
    <source>
        <dbReference type="ARBA" id="ARBA00022840"/>
    </source>
</evidence>
<keyword evidence="4" id="KW-0238">DNA-binding</keyword>
<dbReference type="Pfam" id="PF00270">
    <property type="entry name" value="DEAD"/>
    <property type="match status" value="1"/>
</dbReference>
<evidence type="ECO:0000256" key="7">
    <source>
        <dbReference type="ARBA" id="ARBA00034808"/>
    </source>
</evidence>
<dbReference type="InterPro" id="IPR014001">
    <property type="entry name" value="Helicase_ATP-bd"/>
</dbReference>
<organism>
    <name type="scientific">Branchiostoma floridae</name>
    <name type="common">Florida lancelet</name>
    <name type="synonym">Amphioxus</name>
    <dbReference type="NCBI Taxonomy" id="7739"/>
    <lineage>
        <taxon>Eukaryota</taxon>
        <taxon>Metazoa</taxon>
        <taxon>Chordata</taxon>
        <taxon>Cephalochordata</taxon>
        <taxon>Leptocardii</taxon>
        <taxon>Amphioxiformes</taxon>
        <taxon>Branchiostomatidae</taxon>
        <taxon>Branchiostoma</taxon>
    </lineage>
</organism>
<keyword evidence="5" id="KW-0413">Isomerase</keyword>
<dbReference type="FunFam" id="3.40.50.300:FF:002450">
    <property type="entry name" value="Predicted protein"/>
    <property type="match status" value="1"/>
</dbReference>
<dbReference type="SUPFAM" id="SSF52540">
    <property type="entry name" value="P-loop containing nucleoside triphosphate hydrolases"/>
    <property type="match status" value="1"/>
</dbReference>
<gene>
    <name evidence="11" type="ORF">BRAFLDRAFT_69641</name>
</gene>
<feature type="domain" description="Helicase C-terminal" evidence="10">
    <location>
        <begin position="283"/>
        <end position="448"/>
    </location>
</feature>
<evidence type="ECO:0000313" key="11">
    <source>
        <dbReference type="EMBL" id="EEN54296.1"/>
    </source>
</evidence>
<protein>
    <recommendedName>
        <fullName evidence="7">DNA 3'-5' helicase</fullName>
        <ecNumber evidence="7">5.6.2.4</ecNumber>
    </recommendedName>
    <alternativeName>
        <fullName evidence="8">DNA 3'-5' helicase Q1</fullName>
    </alternativeName>
</protein>
<evidence type="ECO:0000259" key="9">
    <source>
        <dbReference type="PROSITE" id="PS51192"/>
    </source>
</evidence>
<dbReference type="Gene3D" id="3.40.50.300">
    <property type="entry name" value="P-loop containing nucleotide triphosphate hydrolases"/>
    <property type="match status" value="2"/>
</dbReference>
<dbReference type="Pfam" id="PF00271">
    <property type="entry name" value="Helicase_C"/>
    <property type="match status" value="1"/>
</dbReference>
<dbReference type="PROSITE" id="PS51194">
    <property type="entry name" value="HELICASE_CTER"/>
    <property type="match status" value="1"/>
</dbReference>
<keyword evidence="2" id="KW-0547">Nucleotide-binding</keyword>
<keyword evidence="3" id="KW-0067">ATP-binding</keyword>
<dbReference type="eggNOG" id="KOG0351">
    <property type="taxonomic scope" value="Eukaryota"/>
</dbReference>
<dbReference type="PANTHER" id="PTHR13710">
    <property type="entry name" value="DNA HELICASE RECQ FAMILY MEMBER"/>
    <property type="match status" value="1"/>
</dbReference>
<dbReference type="EMBL" id="GG666566">
    <property type="protein sequence ID" value="EEN54296.1"/>
    <property type="molecule type" value="Genomic_DNA"/>
</dbReference>
<comment type="similarity">
    <text evidence="1">Belongs to the helicase family. RecQ subfamily.</text>
</comment>
<dbReference type="PANTHER" id="PTHR13710:SF105">
    <property type="entry name" value="ATP-DEPENDENT DNA HELICASE Q1"/>
    <property type="match status" value="1"/>
</dbReference>
<proteinExistence type="inferred from homology"/>
<dbReference type="InterPro" id="IPR011545">
    <property type="entry name" value="DEAD/DEAH_box_helicase_dom"/>
</dbReference>